<evidence type="ECO:0000256" key="3">
    <source>
        <dbReference type="ARBA" id="ARBA00022475"/>
    </source>
</evidence>
<organism evidence="11 12">
    <name type="scientific">Trebonia kvetii</name>
    <dbReference type="NCBI Taxonomy" id="2480626"/>
    <lineage>
        <taxon>Bacteria</taxon>
        <taxon>Bacillati</taxon>
        <taxon>Actinomycetota</taxon>
        <taxon>Actinomycetes</taxon>
        <taxon>Streptosporangiales</taxon>
        <taxon>Treboniaceae</taxon>
        <taxon>Trebonia</taxon>
    </lineage>
</organism>
<dbReference type="InterPro" id="IPR043428">
    <property type="entry name" value="LivM-like"/>
</dbReference>
<evidence type="ECO:0000256" key="5">
    <source>
        <dbReference type="ARBA" id="ARBA00022741"/>
    </source>
</evidence>
<evidence type="ECO:0000256" key="6">
    <source>
        <dbReference type="ARBA" id="ARBA00022840"/>
    </source>
</evidence>
<evidence type="ECO:0000256" key="2">
    <source>
        <dbReference type="ARBA" id="ARBA00022448"/>
    </source>
</evidence>
<dbReference type="RefSeq" id="WP_145854237.1">
    <property type="nucleotide sequence ID" value="NZ_RPFW01000003.1"/>
</dbReference>
<keyword evidence="2" id="KW-0813">Transport</keyword>
<dbReference type="CDD" id="cd03219">
    <property type="entry name" value="ABC_Mj1267_LivG_branched"/>
    <property type="match status" value="1"/>
</dbReference>
<keyword evidence="8 9" id="KW-0472">Membrane</keyword>
<keyword evidence="12" id="KW-1185">Reference proteome</keyword>
<dbReference type="Pfam" id="PF02653">
    <property type="entry name" value="BPD_transp_2"/>
    <property type="match status" value="1"/>
</dbReference>
<evidence type="ECO:0000256" key="1">
    <source>
        <dbReference type="ARBA" id="ARBA00004651"/>
    </source>
</evidence>
<evidence type="ECO:0000259" key="10">
    <source>
        <dbReference type="PROSITE" id="PS50893"/>
    </source>
</evidence>
<evidence type="ECO:0000256" key="8">
    <source>
        <dbReference type="ARBA" id="ARBA00023136"/>
    </source>
</evidence>
<comment type="subcellular location">
    <subcellularLocation>
        <location evidence="1">Cell membrane</location>
        <topology evidence="1">Multi-pass membrane protein</topology>
    </subcellularLocation>
</comment>
<accession>A0A6P2BYZ0</accession>
<comment type="caution">
    <text evidence="11">The sequence shown here is derived from an EMBL/GenBank/DDBJ whole genome shotgun (WGS) entry which is preliminary data.</text>
</comment>
<feature type="transmembrane region" description="Helical" evidence="9">
    <location>
        <begin position="77"/>
        <end position="98"/>
    </location>
</feature>
<gene>
    <name evidence="11" type="ORF">EAS64_18480</name>
</gene>
<dbReference type="Proteomes" id="UP000460272">
    <property type="component" value="Unassembled WGS sequence"/>
</dbReference>
<evidence type="ECO:0000313" key="11">
    <source>
        <dbReference type="EMBL" id="TVZ04359.1"/>
    </source>
</evidence>
<dbReference type="GO" id="GO:0005886">
    <property type="term" value="C:plasma membrane"/>
    <property type="evidence" value="ECO:0007669"/>
    <property type="project" value="UniProtKB-SubCell"/>
</dbReference>
<protein>
    <submittedName>
        <fullName evidence="11">ATP-binding cassette domain-containing protein</fullName>
    </submittedName>
</protein>
<keyword evidence="4 9" id="KW-0812">Transmembrane</keyword>
<dbReference type="InterPro" id="IPR051120">
    <property type="entry name" value="ABC_AA/LPS_Transport"/>
</dbReference>
<dbReference type="InterPro" id="IPR003439">
    <property type="entry name" value="ABC_transporter-like_ATP-bd"/>
</dbReference>
<evidence type="ECO:0000256" key="9">
    <source>
        <dbReference type="SAM" id="Phobius"/>
    </source>
</evidence>
<keyword evidence="5" id="KW-0547">Nucleotide-binding</keyword>
<dbReference type="GO" id="GO:0005524">
    <property type="term" value="F:ATP binding"/>
    <property type="evidence" value="ECO:0007669"/>
    <property type="project" value="UniProtKB-KW"/>
</dbReference>
<dbReference type="PANTHER" id="PTHR45772">
    <property type="entry name" value="CONSERVED COMPONENT OF ABC TRANSPORTER FOR NATURAL AMINO ACIDS-RELATED"/>
    <property type="match status" value="1"/>
</dbReference>
<dbReference type="Gene3D" id="3.40.50.300">
    <property type="entry name" value="P-loop containing nucleotide triphosphate hydrolases"/>
    <property type="match status" value="1"/>
</dbReference>
<evidence type="ECO:0000313" key="12">
    <source>
        <dbReference type="Proteomes" id="UP000460272"/>
    </source>
</evidence>
<feature type="transmembrane region" description="Helical" evidence="9">
    <location>
        <begin position="38"/>
        <end position="57"/>
    </location>
</feature>
<dbReference type="EMBL" id="RPFW01000003">
    <property type="protein sequence ID" value="TVZ04359.1"/>
    <property type="molecule type" value="Genomic_DNA"/>
</dbReference>
<dbReference type="CDD" id="cd06581">
    <property type="entry name" value="TM_PBP1_LivM_like"/>
    <property type="match status" value="1"/>
</dbReference>
<reference evidence="11 12" key="1">
    <citation type="submission" date="2018-11" db="EMBL/GenBank/DDBJ databases">
        <title>Trebonia kvetii gen.nov., sp.nov., a novel acidophilic actinobacterium, and proposal of the new actinobacterial family Treboniaceae fam. nov.</title>
        <authorList>
            <person name="Rapoport D."/>
            <person name="Sagova-Mareckova M."/>
            <person name="Sedlacek I."/>
            <person name="Provaznik J."/>
            <person name="Kralova S."/>
            <person name="Pavlinic D."/>
            <person name="Benes V."/>
            <person name="Kopecky J."/>
        </authorList>
    </citation>
    <scope>NUCLEOTIDE SEQUENCE [LARGE SCALE GENOMIC DNA]</scope>
    <source>
        <strain evidence="11 12">15Tr583</strain>
    </source>
</reference>
<feature type="transmembrane region" description="Helical" evidence="9">
    <location>
        <begin position="281"/>
        <end position="302"/>
    </location>
</feature>
<dbReference type="Pfam" id="PF00005">
    <property type="entry name" value="ABC_tran"/>
    <property type="match status" value="1"/>
</dbReference>
<dbReference type="InterPro" id="IPR027417">
    <property type="entry name" value="P-loop_NTPase"/>
</dbReference>
<keyword evidence="7 9" id="KW-1133">Transmembrane helix</keyword>
<dbReference type="SUPFAM" id="SSF52540">
    <property type="entry name" value="P-loop containing nucleoside triphosphate hydrolases"/>
    <property type="match status" value="1"/>
</dbReference>
<dbReference type="OrthoDB" id="9805514at2"/>
<sequence length="612" mass="64991">MSSAVSSYIATLLIYLGVNGIACWALNLQFGVGGVMNFAFIIYQAIGAYITAVLTLPSDKVLADENYILGWHLPWPLPLVGAAVAGALLALAVGSFSLRPRRRDFQATVMLVVSIITATLVSTEQGWFNGNQGLFGIPQPFAASLGLSITGYDWFFVGLTAVFAAVAWFFIARLAGSPWGRRLRAMRENAEAIESLGTNTRKESLKVYVIGGALGAVSGGLLVEFIAAWSPAAWGTGETFIYFVAIIVGGLGNSFGSLFGAFLVLGVFLELPTFLPQMSNANIEESLQSAFIGVLILVFLWWRPQGIFPERRRKLSGLLSAADREAAVVSAVAEVRDRAVEKGVAAVLAGERAPAPSAERAPAALSVRDLRVGFGGVRAVDGLSFDLAPGLATGLIGPNGAGKSTALKLIAGAIRPQGGQVLVDGADVAGWPAHRVARLGLIRTFQHTSEFGKLTVLENLLTAAPRQPGDSAAGALLGPRHARRRQQELLAQAWALLVDFGLTAHADSYAGQLSGGQRRLVEIMRSLMAQPRILLLDEPMAGVNPTLRLTIEEHLKRLRDGGLTMLMIEHELGSVERVCDSVIVMAQGKLLATGTMAELRANQEVVSAYLAG</sequence>
<dbReference type="PANTHER" id="PTHR45772:SF9">
    <property type="entry name" value="CONSERVED COMPONENT OF ABC TRANSPORTER FOR NATURAL AMINO ACIDS"/>
    <property type="match status" value="1"/>
</dbReference>
<keyword evidence="6 11" id="KW-0067">ATP-binding</keyword>
<dbReference type="PROSITE" id="PS50893">
    <property type="entry name" value="ABC_TRANSPORTER_2"/>
    <property type="match status" value="1"/>
</dbReference>
<dbReference type="GO" id="GO:0016887">
    <property type="term" value="F:ATP hydrolysis activity"/>
    <property type="evidence" value="ECO:0007669"/>
    <property type="project" value="InterPro"/>
</dbReference>
<feature type="transmembrane region" description="Helical" evidence="9">
    <location>
        <begin position="207"/>
        <end position="228"/>
    </location>
</feature>
<feature type="transmembrane region" description="Helical" evidence="9">
    <location>
        <begin position="240"/>
        <end position="269"/>
    </location>
</feature>
<name>A0A6P2BYZ0_9ACTN</name>
<dbReference type="InterPro" id="IPR003593">
    <property type="entry name" value="AAA+_ATPase"/>
</dbReference>
<feature type="transmembrane region" description="Helical" evidence="9">
    <location>
        <begin position="6"/>
        <end position="26"/>
    </location>
</feature>
<feature type="transmembrane region" description="Helical" evidence="9">
    <location>
        <begin position="105"/>
        <end position="123"/>
    </location>
</feature>
<feature type="domain" description="ABC transporter" evidence="10">
    <location>
        <begin position="365"/>
        <end position="612"/>
    </location>
</feature>
<evidence type="ECO:0000256" key="7">
    <source>
        <dbReference type="ARBA" id="ARBA00022989"/>
    </source>
</evidence>
<dbReference type="GO" id="GO:0015658">
    <property type="term" value="F:branched-chain amino acid transmembrane transporter activity"/>
    <property type="evidence" value="ECO:0007669"/>
    <property type="project" value="InterPro"/>
</dbReference>
<dbReference type="AlphaFoldDB" id="A0A6P2BYZ0"/>
<dbReference type="InterPro" id="IPR001851">
    <property type="entry name" value="ABC_transp_permease"/>
</dbReference>
<keyword evidence="3" id="KW-1003">Cell membrane</keyword>
<dbReference type="SMART" id="SM00382">
    <property type="entry name" value="AAA"/>
    <property type="match status" value="1"/>
</dbReference>
<feature type="transmembrane region" description="Helical" evidence="9">
    <location>
        <begin position="154"/>
        <end position="176"/>
    </location>
</feature>
<proteinExistence type="predicted"/>
<evidence type="ECO:0000256" key="4">
    <source>
        <dbReference type="ARBA" id="ARBA00022692"/>
    </source>
</evidence>